<evidence type="ECO:0000256" key="1">
    <source>
        <dbReference type="SAM" id="MobiDB-lite"/>
    </source>
</evidence>
<dbReference type="PANTHER" id="PTHR38589:SF1">
    <property type="entry name" value="BLR0621 PROTEIN"/>
    <property type="match status" value="1"/>
</dbReference>
<accession>A0A562DKQ8</accession>
<evidence type="ECO:0000313" key="4">
    <source>
        <dbReference type="Proteomes" id="UP000321583"/>
    </source>
</evidence>
<reference evidence="3 4" key="1">
    <citation type="submission" date="2019-07" db="EMBL/GenBank/DDBJ databases">
        <title>Genome sequencing of lignin-degrading bacterial isolates.</title>
        <authorList>
            <person name="Gladden J."/>
        </authorList>
    </citation>
    <scope>NUCLEOTIDE SEQUENCE [LARGE SCALE GENOMIC DNA]</scope>
    <source>
        <strain evidence="3 4">J19</strain>
    </source>
</reference>
<protein>
    <submittedName>
        <fullName evidence="3">L,D-peptidoglycan transpeptidase YkuD (ErfK/YbiS/YcfS/YnhG family)</fullName>
    </submittedName>
</protein>
<dbReference type="AlphaFoldDB" id="A0A562DKQ8"/>
<dbReference type="GO" id="GO:0016740">
    <property type="term" value="F:transferase activity"/>
    <property type="evidence" value="ECO:0007669"/>
    <property type="project" value="InterPro"/>
</dbReference>
<organism evidence="3 4">
    <name type="scientific">Pseudoxanthomonas taiwanensis J19</name>
    <dbReference type="NCBI Taxonomy" id="935569"/>
    <lineage>
        <taxon>Bacteria</taxon>
        <taxon>Pseudomonadati</taxon>
        <taxon>Pseudomonadota</taxon>
        <taxon>Gammaproteobacteria</taxon>
        <taxon>Lysobacterales</taxon>
        <taxon>Lysobacteraceae</taxon>
        <taxon>Pseudoxanthomonas</taxon>
    </lineage>
</organism>
<dbReference type="PANTHER" id="PTHR38589">
    <property type="entry name" value="BLR0621 PROTEIN"/>
    <property type="match status" value="1"/>
</dbReference>
<comment type="caution">
    <text evidence="3">The sequence shown here is derived from an EMBL/GenBank/DDBJ whole genome shotgun (WGS) entry which is preliminary data.</text>
</comment>
<gene>
    <name evidence="3" type="ORF">L613_000300000050</name>
</gene>
<dbReference type="InterPro" id="IPR005490">
    <property type="entry name" value="LD_TPept_cat_dom"/>
</dbReference>
<proteinExistence type="predicted"/>
<name>A0A562DKQ8_9GAMM</name>
<dbReference type="CDD" id="cd16913">
    <property type="entry name" value="YkuD_like"/>
    <property type="match status" value="1"/>
</dbReference>
<feature type="chain" id="PRO_5021855112" evidence="2">
    <location>
        <begin position="32"/>
        <end position="269"/>
    </location>
</feature>
<evidence type="ECO:0000313" key="3">
    <source>
        <dbReference type="EMBL" id="TWH10116.1"/>
    </source>
</evidence>
<keyword evidence="2" id="KW-0732">Signal</keyword>
<evidence type="ECO:0000256" key="2">
    <source>
        <dbReference type="SAM" id="SignalP"/>
    </source>
</evidence>
<dbReference type="RefSeq" id="WP_019397215.1">
    <property type="nucleotide sequence ID" value="NZ_VLJS01000058.1"/>
</dbReference>
<sequence>MAPHPGTHRLPPSLRLLAALALLLVAATVLAALPGAGEPAPRQLVVVTTAGWDAATGTLRYYEREGAQSPWREAGHFAVAIGRNGAAWGQGLHPAADQGQGPAKREGDGRSPAGVFALGSAFGYLPAGEVATALPYRQMDASHWCMDVPESPHYNRIVDAREVGEAAVAGSSEPMRLDLHHDGDPRYRLGLVIAHNPDNAPGAGSCIFAHLWRQPGEATAGCTAMAEADMRRLLAWLDPAAQPRLVLLPRAEYARLAPRWGLPAAGSAR</sequence>
<dbReference type="EMBL" id="VLJS01000058">
    <property type="protein sequence ID" value="TWH10116.1"/>
    <property type="molecule type" value="Genomic_DNA"/>
</dbReference>
<dbReference type="OrthoDB" id="9804204at2"/>
<feature type="region of interest" description="Disordered" evidence="1">
    <location>
        <begin position="91"/>
        <end position="110"/>
    </location>
</feature>
<keyword evidence="4" id="KW-1185">Reference proteome</keyword>
<dbReference type="Proteomes" id="UP000321583">
    <property type="component" value="Unassembled WGS sequence"/>
</dbReference>
<feature type="signal peptide" evidence="2">
    <location>
        <begin position="1"/>
        <end position="31"/>
    </location>
</feature>